<dbReference type="OrthoDB" id="10635593at2759"/>
<reference evidence="1 2" key="1">
    <citation type="submission" date="2016-07" db="EMBL/GenBank/DDBJ databases">
        <title>Multiple horizontal gene transfer events from other fungi enriched the ability of initially mycotrophic Trichoderma (Ascomycota) to feed on dead plant biomass.</title>
        <authorList>
            <consortium name="DOE Joint Genome Institute"/>
            <person name="Aerts A."/>
            <person name="Atanasova L."/>
            <person name="Chenthamara K."/>
            <person name="Zhang J."/>
            <person name="Grujic M."/>
            <person name="Henrissat B."/>
            <person name="Kuo A."/>
            <person name="Salamov A."/>
            <person name="Lipzen A."/>
            <person name="Labutti K."/>
            <person name="Barry K."/>
            <person name="Miao Y."/>
            <person name="Rahimi M.J."/>
            <person name="Shen Q."/>
            <person name="Grigoriev I.V."/>
            <person name="Kubicek C.P."/>
            <person name="Druzhinina I.S."/>
        </authorList>
    </citation>
    <scope>NUCLEOTIDE SEQUENCE [LARGE SCALE GENOMIC DNA]</scope>
    <source>
        <strain evidence="1 2">CBS 433.97</strain>
    </source>
</reference>
<dbReference type="Proteomes" id="UP000240493">
    <property type="component" value="Unassembled WGS sequence"/>
</dbReference>
<protein>
    <submittedName>
        <fullName evidence="1">Uncharacterized protein</fullName>
    </submittedName>
</protein>
<accession>A0A2T3ZQ23</accession>
<evidence type="ECO:0000313" key="1">
    <source>
        <dbReference type="EMBL" id="PTB46912.1"/>
    </source>
</evidence>
<proteinExistence type="predicted"/>
<evidence type="ECO:0000313" key="2">
    <source>
        <dbReference type="Proteomes" id="UP000240493"/>
    </source>
</evidence>
<dbReference type="AlphaFoldDB" id="A0A2T3ZQ23"/>
<keyword evidence="2" id="KW-1185">Reference proteome</keyword>
<sequence length="120" mass="12966">MCLSLPQLERPHCSVLHGISSLHAGSTVGSITWNRKKGSMLRLFSAYGRPATMTMVNHFAVPCKELSGERHCWQKASQGIPRASAGTTYSSKGLGRPIGHSATQAHGASGRFHDPHFDLL</sequence>
<gene>
    <name evidence="1" type="ORF">M441DRAFT_227019</name>
</gene>
<organism evidence="1 2">
    <name type="scientific">Trichoderma asperellum (strain ATCC 204424 / CBS 433.97 / NBRC 101777)</name>
    <dbReference type="NCBI Taxonomy" id="1042311"/>
    <lineage>
        <taxon>Eukaryota</taxon>
        <taxon>Fungi</taxon>
        <taxon>Dikarya</taxon>
        <taxon>Ascomycota</taxon>
        <taxon>Pezizomycotina</taxon>
        <taxon>Sordariomycetes</taxon>
        <taxon>Hypocreomycetidae</taxon>
        <taxon>Hypocreales</taxon>
        <taxon>Hypocreaceae</taxon>
        <taxon>Trichoderma</taxon>
    </lineage>
</organism>
<dbReference type="EMBL" id="KZ679256">
    <property type="protein sequence ID" value="PTB46912.1"/>
    <property type="molecule type" value="Genomic_DNA"/>
</dbReference>
<name>A0A2T3ZQ23_TRIA4</name>